<dbReference type="EMBL" id="HACG01003476">
    <property type="protein sequence ID" value="CEK50341.1"/>
    <property type="molecule type" value="Transcribed_RNA"/>
</dbReference>
<protein>
    <submittedName>
        <fullName evidence="1">Uncharacterized protein</fullName>
    </submittedName>
</protein>
<proteinExistence type="predicted"/>
<name>A0A0B6Y3B2_9EUPU</name>
<feature type="non-terminal residue" evidence="1">
    <location>
        <position position="1"/>
    </location>
</feature>
<evidence type="ECO:0000313" key="1">
    <source>
        <dbReference type="EMBL" id="CEK50341.1"/>
    </source>
</evidence>
<dbReference type="AlphaFoldDB" id="A0A0B6Y3B2"/>
<accession>A0A0B6Y3B2</accession>
<gene>
    <name evidence="1" type="primary">ORF10470</name>
</gene>
<organism evidence="1">
    <name type="scientific">Arion vulgaris</name>
    <dbReference type="NCBI Taxonomy" id="1028688"/>
    <lineage>
        <taxon>Eukaryota</taxon>
        <taxon>Metazoa</taxon>
        <taxon>Spiralia</taxon>
        <taxon>Lophotrochozoa</taxon>
        <taxon>Mollusca</taxon>
        <taxon>Gastropoda</taxon>
        <taxon>Heterobranchia</taxon>
        <taxon>Euthyneura</taxon>
        <taxon>Panpulmonata</taxon>
        <taxon>Eupulmonata</taxon>
        <taxon>Stylommatophora</taxon>
        <taxon>Helicina</taxon>
        <taxon>Arionoidea</taxon>
        <taxon>Arionidae</taxon>
        <taxon>Arion</taxon>
    </lineage>
</organism>
<reference evidence="1" key="1">
    <citation type="submission" date="2014-12" db="EMBL/GenBank/DDBJ databases">
        <title>Insight into the proteome of Arion vulgaris.</title>
        <authorList>
            <person name="Aradska J."/>
            <person name="Bulat T."/>
            <person name="Smidak R."/>
            <person name="Sarate P."/>
            <person name="Gangsoo J."/>
            <person name="Sialana F."/>
            <person name="Bilban M."/>
            <person name="Lubec G."/>
        </authorList>
    </citation>
    <scope>NUCLEOTIDE SEQUENCE</scope>
    <source>
        <tissue evidence="1">Skin</tissue>
    </source>
</reference>
<sequence length="69" mass="7645">DVTHTPDMKICHQTGSTDSNGFAALKFTTDNNDEHKHSQISLIDCKFPSEISDYHSDQDMLEGVVSDCS</sequence>
<feature type="non-terminal residue" evidence="1">
    <location>
        <position position="69"/>
    </location>
</feature>